<dbReference type="Proteomes" id="UP001273209">
    <property type="component" value="Unassembled WGS sequence"/>
</dbReference>
<dbReference type="GeneID" id="87922076"/>
<organism evidence="2 3">
    <name type="scientific">Trichoderma aggressivum f. europaeum</name>
    <dbReference type="NCBI Taxonomy" id="173218"/>
    <lineage>
        <taxon>Eukaryota</taxon>
        <taxon>Fungi</taxon>
        <taxon>Dikarya</taxon>
        <taxon>Ascomycota</taxon>
        <taxon>Pezizomycotina</taxon>
        <taxon>Sordariomycetes</taxon>
        <taxon>Hypocreomycetidae</taxon>
        <taxon>Hypocreales</taxon>
        <taxon>Hypocreaceae</taxon>
        <taxon>Trichoderma</taxon>
    </lineage>
</organism>
<protein>
    <submittedName>
        <fullName evidence="2">Uncharacterized protein</fullName>
    </submittedName>
</protein>
<feature type="compositionally biased region" description="Low complexity" evidence="1">
    <location>
        <begin position="102"/>
        <end position="115"/>
    </location>
</feature>
<feature type="compositionally biased region" description="Polar residues" evidence="1">
    <location>
        <begin position="78"/>
        <end position="93"/>
    </location>
</feature>
<reference evidence="2" key="1">
    <citation type="submission" date="2023-11" db="EMBL/GenBank/DDBJ databases">
        <title>The genome sequences of three competitors of mushroom-forming fungi.</title>
        <authorList>
            <person name="Beijen E."/>
            <person name="Ohm R.A."/>
        </authorList>
    </citation>
    <scope>NUCLEOTIDE SEQUENCE</scope>
    <source>
        <strain evidence="2">CBS 100526</strain>
    </source>
</reference>
<evidence type="ECO:0000313" key="2">
    <source>
        <dbReference type="EMBL" id="KAK4068193.1"/>
    </source>
</evidence>
<dbReference type="PANTHER" id="PTHR37540:SF5">
    <property type="entry name" value="TRANSCRIPTION FACTOR DOMAIN-CONTAINING PROTEIN"/>
    <property type="match status" value="1"/>
</dbReference>
<proteinExistence type="predicted"/>
<name>A0AAE1IB68_9HYPO</name>
<sequence length="493" mass="55150">MASEGESGSLRDEADKASDSRTGRDTSTARESRRGRGRGRGNAAGSSRYGQIHFVNVSHPGDVRHQMTDIRRFVMRGGNQQRRTQESGQQNPPATRARLGSDDSSPGRSLPPLGSFPVPGDTRMLELVRFANEVTDVYIPFRATWFEVSLMDPGAFEVILGNNASFWERMATNNTVSKTPEVMRHYSQSIVQLRQRLDDETAVRGQGIVANVLGHVCLNMRHCDWATWKVHMDGLCLILNTRGGLCDLAYPIVLLILFYDLVGAIVFDTSPRFPLYASFGIPSPNGDILSTSPRLRALVLRLAQKFDMVAAGEALTKMSHMSGIIKEKSRSSNFWKKDVDGLLMISPALHFLLSMPRLPDDYMTHANRGDLVTRELVRLTCLTIMSVLKEKFSFFTVERAGLQARLVQFVAANIRHVEPDYFDIKVWALITGALMEERSLRDLYINEIKHIMMMTNTSVGNLIHITQEMVWIDALTSSSANELIQDIDDGNSL</sequence>
<dbReference type="EMBL" id="JAWRVG010000033">
    <property type="protein sequence ID" value="KAK4068193.1"/>
    <property type="molecule type" value="Genomic_DNA"/>
</dbReference>
<dbReference type="RefSeq" id="XP_062753493.1">
    <property type="nucleotide sequence ID" value="XM_062902171.1"/>
</dbReference>
<feature type="region of interest" description="Disordered" evidence="1">
    <location>
        <begin position="1"/>
        <end position="63"/>
    </location>
</feature>
<dbReference type="AlphaFoldDB" id="A0AAE1IB68"/>
<evidence type="ECO:0000313" key="3">
    <source>
        <dbReference type="Proteomes" id="UP001273209"/>
    </source>
</evidence>
<keyword evidence="3" id="KW-1185">Reference proteome</keyword>
<evidence type="ECO:0000256" key="1">
    <source>
        <dbReference type="SAM" id="MobiDB-lite"/>
    </source>
</evidence>
<feature type="compositionally biased region" description="Low complexity" evidence="1">
    <location>
        <begin position="41"/>
        <end position="50"/>
    </location>
</feature>
<dbReference type="PANTHER" id="PTHR37540">
    <property type="entry name" value="TRANSCRIPTION FACTOR (ACR-2), PUTATIVE-RELATED-RELATED"/>
    <property type="match status" value="1"/>
</dbReference>
<feature type="region of interest" description="Disordered" evidence="1">
    <location>
        <begin position="78"/>
        <end position="117"/>
    </location>
</feature>
<feature type="compositionally biased region" description="Basic and acidic residues" evidence="1">
    <location>
        <begin position="9"/>
        <end position="34"/>
    </location>
</feature>
<comment type="caution">
    <text evidence="2">The sequence shown here is derived from an EMBL/GenBank/DDBJ whole genome shotgun (WGS) entry which is preliminary data.</text>
</comment>
<gene>
    <name evidence="2" type="ORF">Triagg1_7436</name>
</gene>
<accession>A0AAE1IB68</accession>